<dbReference type="PROSITE" id="PS50113">
    <property type="entry name" value="PAC"/>
    <property type="match status" value="1"/>
</dbReference>
<keyword evidence="1" id="KW-0472">Membrane</keyword>
<proteinExistence type="predicted"/>
<feature type="domain" description="PAC" evidence="3">
    <location>
        <begin position="383"/>
        <end position="433"/>
    </location>
</feature>
<dbReference type="PATRIC" id="fig|345309.4.peg.48"/>
<dbReference type="Gene3D" id="3.20.20.450">
    <property type="entry name" value="EAL domain"/>
    <property type="match status" value="1"/>
</dbReference>
<dbReference type="InterPro" id="IPR000014">
    <property type="entry name" value="PAS"/>
</dbReference>
<dbReference type="SUPFAM" id="SSF141868">
    <property type="entry name" value="EAL domain-like"/>
    <property type="match status" value="1"/>
</dbReference>
<gene>
    <name evidence="5" type="ORF">VI08_00235</name>
</gene>
<dbReference type="Gene3D" id="2.10.70.100">
    <property type="match status" value="1"/>
</dbReference>
<name>A0A0F3L1L2_9GAMM</name>
<dbReference type="InterPro" id="IPR001633">
    <property type="entry name" value="EAL_dom"/>
</dbReference>
<evidence type="ECO:0000256" key="1">
    <source>
        <dbReference type="SAM" id="Phobius"/>
    </source>
</evidence>
<protein>
    <recommendedName>
        <fullName evidence="7">PAS domain S-box-containing protein</fullName>
    </recommendedName>
</protein>
<dbReference type="CDD" id="cd00130">
    <property type="entry name" value="PAS"/>
    <property type="match status" value="2"/>
</dbReference>
<dbReference type="Pfam" id="PF00990">
    <property type="entry name" value="GGDEF"/>
    <property type="match status" value="1"/>
</dbReference>
<dbReference type="InterPro" id="IPR000160">
    <property type="entry name" value="GGDEF_dom"/>
</dbReference>
<dbReference type="PANTHER" id="PTHR44757:SF2">
    <property type="entry name" value="BIOFILM ARCHITECTURE MAINTENANCE PROTEIN MBAA"/>
    <property type="match status" value="1"/>
</dbReference>
<evidence type="ECO:0008006" key="7">
    <source>
        <dbReference type="Google" id="ProtNLM"/>
    </source>
</evidence>
<sequence length="984" mass="108089">MPDVASRQSVRLIRMAGVVVGVALGVVLATVLIHDHTRRTAAARSQGHALAKGAQRLLMTQLHGLQLAMLGIARDASDIDRTAPGQADELIAKNIAGVGARKAELIDLMLVGADGKGLTAGSPDPRMKDWATTKATDTDSLAMGPLVQEGDGSWSMPIAVPIPGGGWVYARLRQAQFQEVVDFVDAGRHGATAITNRFGRIVARSPAAPDVVDQPLQILFDPGEGGSDIGTSRLDDTQRLVASAAWDRYPIGVGVGIAVRDYMGPWYNFLGVSIAVWLLYWLGFAFLHRRVTDAAAAQRRHVVELTDATERWRQAQKLGHTGTWRADARRNRLVWDSQVEAMLGIPARGEGVDDATFYSHIHPEDVERARAAFVHAWKSGETLNLDFRWTRPDGKQRWISGTGAITAADGDKAMTGTVVDATDRIETQRRLAEAEQRFRLMFERTPLPSWVFDIESLEFLEVNAAAVRNYGYSHKEFLRMAVIDIRPESEVAPLQHALATQDTATMMGRTWIHRRKDGSLLDVRIHTTPLEFMGHHARLVLAEDVTERTRAERDLAWRATHDLLTGLANVEALTDFLDRRFGTRRWYEVIYVHLRGLDLISDTYGLEAGRTVLQQVGRRFATLGTDFGMAAHRPSERFLLAVMHPEKRDRAVEALTAAVSEPVLLDGTWHALDPEIGVATHPADGANAEQIIAAAAMAAHFHGEAPGLLRPFDASMAERSIERLRMASRIRQAIEQNEFMLHFQPVVETATGRVEKLEALLRWPSSDGTCISPEDFIPLSEETGLIIDIGRWVFEEAARTHVALTRAGHGDLSIAVNVSAVQFQRTDVAAVVGDAIERFELRPGALAIELTESSLMANRRSATAAMRRLSAQGTHVSLDDFGTGFSSMAYLRDLPIDALKIDRVFVSDVYANERSASICRAIITLAHTLGMAVVAEGVENAAQLDWLAATGCDFVQGYQLARPMDFDRLLTFLRPGEAAGVAAH</sequence>
<dbReference type="SMART" id="SM00267">
    <property type="entry name" value="GGDEF"/>
    <property type="match status" value="1"/>
</dbReference>
<dbReference type="Proteomes" id="UP000033651">
    <property type="component" value="Unassembled WGS sequence"/>
</dbReference>
<dbReference type="SMART" id="SM00091">
    <property type="entry name" value="PAS"/>
    <property type="match status" value="2"/>
</dbReference>
<dbReference type="PROSITE" id="PS50883">
    <property type="entry name" value="EAL"/>
    <property type="match status" value="1"/>
</dbReference>
<keyword evidence="6" id="KW-1185">Reference proteome</keyword>
<dbReference type="Pfam" id="PF00989">
    <property type="entry name" value="PAS"/>
    <property type="match status" value="1"/>
</dbReference>
<accession>A0A0F3L1L2</accession>
<dbReference type="EMBL" id="JZRB01000001">
    <property type="protein sequence ID" value="KJV37286.1"/>
    <property type="molecule type" value="Genomic_DNA"/>
</dbReference>
<dbReference type="Pfam" id="PF00563">
    <property type="entry name" value="EAL"/>
    <property type="match status" value="1"/>
</dbReference>
<feature type="transmembrane region" description="Helical" evidence="1">
    <location>
        <begin position="266"/>
        <end position="287"/>
    </location>
</feature>
<dbReference type="InterPro" id="IPR043128">
    <property type="entry name" value="Rev_trsase/Diguanyl_cyclase"/>
</dbReference>
<dbReference type="GO" id="GO:0006355">
    <property type="term" value="P:regulation of DNA-templated transcription"/>
    <property type="evidence" value="ECO:0007669"/>
    <property type="project" value="InterPro"/>
</dbReference>
<dbReference type="InterPro" id="IPR000700">
    <property type="entry name" value="PAS-assoc_C"/>
</dbReference>
<keyword evidence="1" id="KW-0812">Transmembrane</keyword>
<dbReference type="Gene3D" id="3.30.450.20">
    <property type="entry name" value="PAS domain"/>
    <property type="match status" value="3"/>
</dbReference>
<feature type="transmembrane region" description="Helical" evidence="1">
    <location>
        <begin position="12"/>
        <end position="34"/>
    </location>
</feature>
<dbReference type="InterPro" id="IPR013767">
    <property type="entry name" value="PAS_fold"/>
</dbReference>
<comment type="caution">
    <text evidence="5">The sequence shown here is derived from an EMBL/GenBank/DDBJ whole genome shotgun (WGS) entry which is preliminary data.</text>
</comment>
<feature type="domain" description="PAS" evidence="2">
    <location>
        <begin position="434"/>
        <end position="478"/>
    </location>
</feature>
<evidence type="ECO:0000313" key="5">
    <source>
        <dbReference type="EMBL" id="KJV37286.1"/>
    </source>
</evidence>
<dbReference type="OrthoDB" id="197861at2"/>
<organism evidence="5 6">
    <name type="scientific">Luteibacter yeojuensis</name>
    <dbReference type="NCBI Taxonomy" id="345309"/>
    <lineage>
        <taxon>Bacteria</taxon>
        <taxon>Pseudomonadati</taxon>
        <taxon>Pseudomonadota</taxon>
        <taxon>Gammaproteobacteria</taxon>
        <taxon>Lysobacterales</taxon>
        <taxon>Rhodanobacteraceae</taxon>
        <taxon>Luteibacter</taxon>
    </lineage>
</organism>
<evidence type="ECO:0000259" key="3">
    <source>
        <dbReference type="PROSITE" id="PS50113"/>
    </source>
</evidence>
<dbReference type="PROSITE" id="PS50112">
    <property type="entry name" value="PAS"/>
    <property type="match status" value="1"/>
</dbReference>
<dbReference type="SUPFAM" id="SSF55073">
    <property type="entry name" value="Nucleotide cyclase"/>
    <property type="match status" value="1"/>
</dbReference>
<dbReference type="SMART" id="SM00052">
    <property type="entry name" value="EAL"/>
    <property type="match status" value="1"/>
</dbReference>
<dbReference type="Pfam" id="PF08447">
    <property type="entry name" value="PAS_3"/>
    <property type="match status" value="1"/>
</dbReference>
<reference evidence="5 6" key="1">
    <citation type="submission" date="2015-03" db="EMBL/GenBank/DDBJ databases">
        <title>Draft genome sequence of Luteibacter yeojuensis strain SU11.</title>
        <authorList>
            <person name="Sulaiman J."/>
            <person name="Priya K."/>
            <person name="Chan K.-G."/>
        </authorList>
    </citation>
    <scope>NUCLEOTIDE SEQUENCE [LARGE SCALE GENOMIC DNA]</scope>
    <source>
        <strain evidence="5 6">SU11</strain>
    </source>
</reference>
<keyword evidence="1" id="KW-1133">Transmembrane helix</keyword>
<dbReference type="PANTHER" id="PTHR44757">
    <property type="entry name" value="DIGUANYLATE CYCLASE DGCP"/>
    <property type="match status" value="1"/>
</dbReference>
<dbReference type="CDD" id="cd12915">
    <property type="entry name" value="PDC2_DGC_like"/>
    <property type="match status" value="1"/>
</dbReference>
<feature type="domain" description="EAL" evidence="4">
    <location>
        <begin position="723"/>
        <end position="977"/>
    </location>
</feature>
<dbReference type="InterPro" id="IPR035965">
    <property type="entry name" value="PAS-like_dom_sf"/>
</dbReference>
<dbReference type="SUPFAM" id="SSF55785">
    <property type="entry name" value="PYP-like sensor domain (PAS domain)"/>
    <property type="match status" value="2"/>
</dbReference>
<dbReference type="NCBIfam" id="TIGR00229">
    <property type="entry name" value="sensory_box"/>
    <property type="match status" value="1"/>
</dbReference>
<dbReference type="InterPro" id="IPR029787">
    <property type="entry name" value="Nucleotide_cyclase"/>
</dbReference>
<evidence type="ECO:0000259" key="2">
    <source>
        <dbReference type="PROSITE" id="PS50112"/>
    </source>
</evidence>
<dbReference type="InterPro" id="IPR035919">
    <property type="entry name" value="EAL_sf"/>
</dbReference>
<evidence type="ECO:0000259" key="4">
    <source>
        <dbReference type="PROSITE" id="PS50883"/>
    </source>
</evidence>
<dbReference type="AlphaFoldDB" id="A0A0F3L1L2"/>
<dbReference type="RefSeq" id="WP_045827524.1">
    <property type="nucleotide sequence ID" value="NZ_JZRB01000001.1"/>
</dbReference>
<dbReference type="CDD" id="cd01948">
    <property type="entry name" value="EAL"/>
    <property type="match status" value="1"/>
</dbReference>
<dbReference type="InterPro" id="IPR013655">
    <property type="entry name" value="PAS_fold_3"/>
</dbReference>
<dbReference type="InterPro" id="IPR052155">
    <property type="entry name" value="Biofilm_reg_signaling"/>
</dbReference>
<evidence type="ECO:0000313" key="6">
    <source>
        <dbReference type="Proteomes" id="UP000033651"/>
    </source>
</evidence>
<dbReference type="Gene3D" id="3.30.70.270">
    <property type="match status" value="1"/>
</dbReference>